<dbReference type="Pfam" id="PF04043">
    <property type="entry name" value="PMEI"/>
    <property type="match status" value="1"/>
</dbReference>
<dbReference type="InterPro" id="IPR006501">
    <property type="entry name" value="Pectinesterase_inhib_dom"/>
</dbReference>
<evidence type="ECO:0000256" key="3">
    <source>
        <dbReference type="ARBA" id="ARBA00038471"/>
    </source>
</evidence>
<reference evidence="6" key="1">
    <citation type="submission" date="2020-03" db="EMBL/GenBank/DDBJ databases">
        <title>A high-quality chromosome-level genome assembly of a woody plant with both climbing and erect habits, Rhamnella rubrinervis.</title>
        <authorList>
            <person name="Lu Z."/>
            <person name="Yang Y."/>
            <person name="Zhu X."/>
            <person name="Sun Y."/>
        </authorList>
    </citation>
    <scope>NUCLEOTIDE SEQUENCE</scope>
    <source>
        <strain evidence="6">BYM</strain>
        <tissue evidence="6">Leaf</tissue>
    </source>
</reference>
<comment type="caution">
    <text evidence="6">The sequence shown here is derived from an EMBL/GenBank/DDBJ whole genome shotgun (WGS) entry which is preliminary data.</text>
</comment>
<evidence type="ECO:0000256" key="2">
    <source>
        <dbReference type="ARBA" id="ARBA00023157"/>
    </source>
</evidence>
<feature type="domain" description="Pectinesterase inhibitor" evidence="5">
    <location>
        <begin position="28"/>
        <end position="174"/>
    </location>
</feature>
<evidence type="ECO:0000256" key="4">
    <source>
        <dbReference type="SAM" id="SignalP"/>
    </source>
</evidence>
<dbReference type="NCBIfam" id="TIGR01614">
    <property type="entry name" value="PME_inhib"/>
    <property type="match status" value="1"/>
</dbReference>
<feature type="signal peptide" evidence="4">
    <location>
        <begin position="1"/>
        <end position="27"/>
    </location>
</feature>
<dbReference type="InterPro" id="IPR035513">
    <property type="entry name" value="Invertase/methylesterase_inhib"/>
</dbReference>
<dbReference type="AlphaFoldDB" id="A0A8K0GTZ4"/>
<dbReference type="OrthoDB" id="1866975at2759"/>
<comment type="similarity">
    <text evidence="3">Belongs to the PMEI family.</text>
</comment>
<dbReference type="PANTHER" id="PTHR36710">
    <property type="entry name" value="PECTINESTERASE INHIBITOR-LIKE"/>
    <property type="match status" value="1"/>
</dbReference>
<evidence type="ECO:0000259" key="5">
    <source>
        <dbReference type="SMART" id="SM00856"/>
    </source>
</evidence>
<dbReference type="CDD" id="cd15797">
    <property type="entry name" value="PMEI"/>
    <property type="match status" value="1"/>
</dbReference>
<gene>
    <name evidence="6" type="ORF">FNV43_RR21025</name>
</gene>
<dbReference type="GO" id="GO:0046910">
    <property type="term" value="F:pectinesterase inhibitor activity"/>
    <property type="evidence" value="ECO:0007669"/>
    <property type="project" value="InterPro"/>
</dbReference>
<sequence>MDATSHHLLLLLLTLSPFFHHISKLDAAENDLIEVVCRVAEAPESCIQCLRSDPHAEDDDKVGIATIMINCVSSHANSLSANMSNTAVGSQDEAAKKLFLECSKDYASAEKELDSGIISLKCGKYDDAQVSVALALKYDTDCHFKIISFKKKIAQQIVYKIKLFEQLCVAANRIIEHI</sequence>
<dbReference type="Proteomes" id="UP000796880">
    <property type="component" value="Unassembled WGS sequence"/>
</dbReference>
<evidence type="ECO:0000256" key="1">
    <source>
        <dbReference type="ARBA" id="ARBA00022729"/>
    </source>
</evidence>
<dbReference type="SUPFAM" id="SSF101148">
    <property type="entry name" value="Plant invertase/pectin methylesterase inhibitor"/>
    <property type="match status" value="1"/>
</dbReference>
<keyword evidence="1 4" id="KW-0732">Signal</keyword>
<protein>
    <recommendedName>
        <fullName evidence="5">Pectinesterase inhibitor domain-containing protein</fullName>
    </recommendedName>
</protein>
<dbReference type="EMBL" id="VOIH02000009">
    <property type="protein sequence ID" value="KAF3438264.1"/>
    <property type="molecule type" value="Genomic_DNA"/>
</dbReference>
<keyword evidence="2" id="KW-1015">Disulfide bond</keyword>
<keyword evidence="7" id="KW-1185">Reference proteome</keyword>
<evidence type="ECO:0000313" key="7">
    <source>
        <dbReference type="Proteomes" id="UP000796880"/>
    </source>
</evidence>
<organism evidence="6 7">
    <name type="scientific">Rhamnella rubrinervis</name>
    <dbReference type="NCBI Taxonomy" id="2594499"/>
    <lineage>
        <taxon>Eukaryota</taxon>
        <taxon>Viridiplantae</taxon>
        <taxon>Streptophyta</taxon>
        <taxon>Embryophyta</taxon>
        <taxon>Tracheophyta</taxon>
        <taxon>Spermatophyta</taxon>
        <taxon>Magnoliopsida</taxon>
        <taxon>eudicotyledons</taxon>
        <taxon>Gunneridae</taxon>
        <taxon>Pentapetalae</taxon>
        <taxon>rosids</taxon>
        <taxon>fabids</taxon>
        <taxon>Rosales</taxon>
        <taxon>Rhamnaceae</taxon>
        <taxon>rhamnoid group</taxon>
        <taxon>Rhamneae</taxon>
        <taxon>Rhamnella</taxon>
    </lineage>
</organism>
<dbReference type="SMART" id="SM00856">
    <property type="entry name" value="PMEI"/>
    <property type="match status" value="1"/>
</dbReference>
<proteinExistence type="inferred from homology"/>
<dbReference type="InterPro" id="IPR052421">
    <property type="entry name" value="PCW_Enzyme_Inhibitor"/>
</dbReference>
<dbReference type="Gene3D" id="1.20.140.40">
    <property type="entry name" value="Invertase/pectin methylesterase inhibitor family protein"/>
    <property type="match status" value="1"/>
</dbReference>
<evidence type="ECO:0000313" key="6">
    <source>
        <dbReference type="EMBL" id="KAF3438264.1"/>
    </source>
</evidence>
<dbReference type="InterPro" id="IPR034086">
    <property type="entry name" value="PMEI_plant"/>
</dbReference>
<feature type="chain" id="PRO_5035461403" description="Pectinesterase inhibitor domain-containing protein" evidence="4">
    <location>
        <begin position="28"/>
        <end position="178"/>
    </location>
</feature>
<accession>A0A8K0GTZ4</accession>
<dbReference type="PANTHER" id="PTHR36710:SF4">
    <property type="entry name" value="PLANT INVERTASE_PECTIN METHYLESTERASE INHIBITOR SUPERFAMILY PROTEIN"/>
    <property type="match status" value="1"/>
</dbReference>
<name>A0A8K0GTZ4_9ROSA</name>